<dbReference type="InterPro" id="IPR036186">
    <property type="entry name" value="Serpin_sf"/>
</dbReference>
<feature type="domain" description="Serpin" evidence="3">
    <location>
        <begin position="1"/>
        <end position="115"/>
    </location>
</feature>
<evidence type="ECO:0000256" key="1">
    <source>
        <dbReference type="ARBA" id="ARBA00009500"/>
    </source>
</evidence>
<dbReference type="GO" id="GO:0005615">
    <property type="term" value="C:extracellular space"/>
    <property type="evidence" value="ECO:0007669"/>
    <property type="project" value="InterPro"/>
</dbReference>
<name>A0A814GUU2_9BILA</name>
<dbReference type="GO" id="GO:0004867">
    <property type="term" value="F:serine-type endopeptidase inhibitor activity"/>
    <property type="evidence" value="ECO:0007669"/>
    <property type="project" value="InterPro"/>
</dbReference>
<evidence type="ECO:0008006" key="7">
    <source>
        <dbReference type="Google" id="ProtNLM"/>
    </source>
</evidence>
<dbReference type="PANTHER" id="PTHR11461:SF211">
    <property type="entry name" value="GH10112P-RELATED"/>
    <property type="match status" value="1"/>
</dbReference>
<accession>A0A814GUU2</accession>
<comment type="caution">
    <text evidence="5">The sequence shown here is derived from an EMBL/GenBank/DDBJ whole genome shotgun (WGS) entry which is preliminary data.</text>
</comment>
<dbReference type="EMBL" id="CAJNOU010000452">
    <property type="protein sequence ID" value="CAF1001609.1"/>
    <property type="molecule type" value="Genomic_DNA"/>
</dbReference>
<feature type="transmembrane region" description="Helical" evidence="2">
    <location>
        <begin position="138"/>
        <end position="167"/>
    </location>
</feature>
<dbReference type="InterPro" id="IPR000215">
    <property type="entry name" value="Serpin_fam"/>
</dbReference>
<dbReference type="InterPro" id="IPR023796">
    <property type="entry name" value="Serpin_dom"/>
</dbReference>
<dbReference type="PANTHER" id="PTHR11461">
    <property type="entry name" value="SERINE PROTEASE INHIBITOR, SERPIN"/>
    <property type="match status" value="1"/>
</dbReference>
<evidence type="ECO:0000313" key="5">
    <source>
        <dbReference type="EMBL" id="CAF1001609.1"/>
    </source>
</evidence>
<feature type="transmembrane region" description="Helical" evidence="2">
    <location>
        <begin position="226"/>
        <end position="248"/>
    </location>
</feature>
<dbReference type="Proteomes" id="UP000663889">
    <property type="component" value="Unassembled WGS sequence"/>
</dbReference>
<dbReference type="Gene3D" id="1.20.1070.10">
    <property type="entry name" value="Rhodopsin 7-helix transmembrane proteins"/>
    <property type="match status" value="1"/>
</dbReference>
<dbReference type="InterPro" id="IPR019079">
    <property type="entry name" value="Capsule_synth_CapA"/>
</dbReference>
<dbReference type="Gene3D" id="3.30.497.10">
    <property type="entry name" value="Antithrombin, subunit I, domain 2"/>
    <property type="match status" value="1"/>
</dbReference>
<protein>
    <recommendedName>
        <fullName evidence="7">G-protein coupled receptors family 1 profile domain-containing protein</fullName>
    </recommendedName>
</protein>
<feature type="transmembrane region" description="Helical" evidence="2">
    <location>
        <begin position="260"/>
        <end position="286"/>
    </location>
</feature>
<dbReference type="SUPFAM" id="SSF56574">
    <property type="entry name" value="Serpins"/>
    <property type="match status" value="1"/>
</dbReference>
<feature type="transmembrane region" description="Helical" evidence="2">
    <location>
        <begin position="358"/>
        <end position="383"/>
    </location>
</feature>
<dbReference type="SUPFAM" id="SSF81321">
    <property type="entry name" value="Family A G protein-coupled receptor-like"/>
    <property type="match status" value="1"/>
</dbReference>
<sequence length="529" mass="60276">MCQIGKYKYAKNKDLHVQIVHLLYDRDNEDIQFVFTVVLPKQGVLFDEVEQKLALKPDLMQKILSNQNARTEKLHLYLPKFKMEAVFQLNGVLIQLGMVNVFNDTEADFRGIINKQDDRSVHTSTKPLEFISIMEHGIIGFVLNLISLIHGSFAIVISVLVIGIIIYHQYHNRLTREEKITLILSVNIYFYMNIYVAVLVSGNIQTLLGDIYEQNFDSSWCTFRGYLIPVSCCALFHAFAIQAFYRLCRIVYSNHRWVQFYWLYVIAIPVQLVEAIIILCPILIWHDVIYLPNEHYCFVPFTNTRGILWALLIAYGVPLLLLSLIYLRITIFIRQQPLNQTLMVKQRQKRDLAAIQRIFINVGLLFVLGIPGVTLLIMCFITGIEHPLTYRITWVGPEVSFAISSIQMVFMTPQLKNLIIIRRRQNPCLTAANIHHVYLANNHTLDFGVEGLEKTCETLDKSGISYVGAGRTRQQALGLVFLDVPISDSATVEKVKPVPMNASAPRSSSSLTIGLLSTLDSFISSSCSL</sequence>
<dbReference type="Pfam" id="PF09587">
    <property type="entry name" value="PGA_cap"/>
    <property type="match status" value="1"/>
</dbReference>
<feature type="transmembrane region" description="Helical" evidence="2">
    <location>
        <begin position="306"/>
        <end position="327"/>
    </location>
</feature>
<organism evidence="5 6">
    <name type="scientific">Rotaria sordida</name>
    <dbReference type="NCBI Taxonomy" id="392033"/>
    <lineage>
        <taxon>Eukaryota</taxon>
        <taxon>Metazoa</taxon>
        <taxon>Spiralia</taxon>
        <taxon>Gnathifera</taxon>
        <taxon>Rotifera</taxon>
        <taxon>Eurotatoria</taxon>
        <taxon>Bdelloidea</taxon>
        <taxon>Philodinida</taxon>
        <taxon>Philodinidae</taxon>
        <taxon>Rotaria</taxon>
    </lineage>
</organism>
<evidence type="ECO:0000259" key="4">
    <source>
        <dbReference type="Pfam" id="PF09587"/>
    </source>
</evidence>
<proteinExistence type="inferred from homology"/>
<keyword evidence="2" id="KW-0812">Transmembrane</keyword>
<keyword evidence="2" id="KW-1133">Transmembrane helix</keyword>
<reference evidence="5" key="1">
    <citation type="submission" date="2021-02" db="EMBL/GenBank/DDBJ databases">
        <authorList>
            <person name="Nowell W R."/>
        </authorList>
    </citation>
    <scope>NUCLEOTIDE SEQUENCE</scope>
</reference>
<dbReference type="InterPro" id="IPR042185">
    <property type="entry name" value="Serpin_sf_2"/>
</dbReference>
<dbReference type="CDD" id="cd00637">
    <property type="entry name" value="7tm_classA_rhodopsin-like"/>
    <property type="match status" value="1"/>
</dbReference>
<feature type="domain" description="Capsule synthesis protein CapA" evidence="4">
    <location>
        <begin position="427"/>
        <end position="482"/>
    </location>
</feature>
<keyword evidence="2" id="KW-0472">Membrane</keyword>
<dbReference type="InterPro" id="IPR042178">
    <property type="entry name" value="Serpin_sf_1"/>
</dbReference>
<dbReference type="Pfam" id="PF00079">
    <property type="entry name" value="Serpin"/>
    <property type="match status" value="1"/>
</dbReference>
<evidence type="ECO:0000259" key="3">
    <source>
        <dbReference type="Pfam" id="PF00079"/>
    </source>
</evidence>
<dbReference type="AlphaFoldDB" id="A0A814GUU2"/>
<comment type="similarity">
    <text evidence="1">Belongs to the serpin family.</text>
</comment>
<gene>
    <name evidence="5" type="ORF">SEV965_LOCUS10815</name>
</gene>
<dbReference type="Gene3D" id="2.30.39.10">
    <property type="entry name" value="Alpha-1-antitrypsin, domain 1"/>
    <property type="match status" value="1"/>
</dbReference>
<feature type="transmembrane region" description="Helical" evidence="2">
    <location>
        <begin position="395"/>
        <end position="415"/>
    </location>
</feature>
<evidence type="ECO:0000256" key="2">
    <source>
        <dbReference type="SAM" id="Phobius"/>
    </source>
</evidence>
<feature type="transmembrane region" description="Helical" evidence="2">
    <location>
        <begin position="188"/>
        <end position="206"/>
    </location>
</feature>
<evidence type="ECO:0000313" key="6">
    <source>
        <dbReference type="Proteomes" id="UP000663889"/>
    </source>
</evidence>